<evidence type="ECO:0000313" key="7">
    <source>
        <dbReference type="EMBL" id="ABM58223.1"/>
    </source>
</evidence>
<feature type="domain" description="O-antigen ligase-related" evidence="6">
    <location>
        <begin position="177"/>
        <end position="332"/>
    </location>
</feature>
<feature type="transmembrane region" description="Helical" evidence="5">
    <location>
        <begin position="359"/>
        <end position="377"/>
    </location>
</feature>
<reference evidence="8" key="1">
    <citation type="submission" date="2006-12" db="EMBL/GenBank/DDBJ databases">
        <title>Complete sequence of chromosome 1 of Verminephrobacter eiseniae EF01-2.</title>
        <authorList>
            <person name="Copeland A."/>
            <person name="Lucas S."/>
            <person name="Lapidus A."/>
            <person name="Barry K."/>
            <person name="Detter J.C."/>
            <person name="Glavina del Rio T."/>
            <person name="Dalin E."/>
            <person name="Tice H."/>
            <person name="Pitluck S."/>
            <person name="Chertkov O."/>
            <person name="Brettin T."/>
            <person name="Bruce D."/>
            <person name="Han C."/>
            <person name="Tapia R."/>
            <person name="Gilna P."/>
            <person name="Schmutz J."/>
            <person name="Larimer F."/>
            <person name="Land M."/>
            <person name="Hauser L."/>
            <person name="Kyrpides N."/>
            <person name="Kim E."/>
            <person name="Stahl D."/>
            <person name="Richardson P."/>
        </authorList>
    </citation>
    <scope>NUCLEOTIDE SEQUENCE [LARGE SCALE GENOMIC DNA]</scope>
    <source>
        <strain evidence="8">EF01-2</strain>
    </source>
</reference>
<evidence type="ECO:0000256" key="2">
    <source>
        <dbReference type="ARBA" id="ARBA00022692"/>
    </source>
</evidence>
<feature type="transmembrane region" description="Helical" evidence="5">
    <location>
        <begin position="195"/>
        <end position="211"/>
    </location>
</feature>
<sequence length="415" mass="45715">MTAQRWFERCANCGAFMLAGLALWLPSGYSYGAALLLLTAVVSAPWWCRSPAPRAAWWLALVFACMAVLWMLDMDATGDWGSMDRPLKYLLALPCIFCLMRFAPHASCLWTGIALGAAGGGLIGLYQTQWQGLSRANGFTNAIQYGDLSLLLALMSGLLLLVQYRRWQPWQRWLLALAVLLGGVGSALSQSRGGWLALVLVLPVSAWLLARTIGPRRVCWGLCALLLGVVVLAQMPVVGQRFDQARQEVQTYREMGDDSSSVGQRLAHWRLAWEMGRERPLTGWGRTGYMQEKVRRVAAGLVRPSVLTFGHVHNEVLDLFVKRGIFGVLLLLLFYGTALALFWPTAARIRDAAGKIDKEALSLCLVGVSMPLSYIGFGFTQVFLAHNSGNMFYLFMCPLVLAALQRRRSGGPGPS</sequence>
<evidence type="ECO:0000259" key="6">
    <source>
        <dbReference type="Pfam" id="PF04932"/>
    </source>
</evidence>
<name>A1WKR6_VEREI</name>
<dbReference type="InterPro" id="IPR007016">
    <property type="entry name" value="O-antigen_ligase-rel_domated"/>
</dbReference>
<feature type="transmembrane region" description="Helical" evidence="5">
    <location>
        <begin position="110"/>
        <end position="130"/>
    </location>
</feature>
<feature type="transmembrane region" description="Helical" evidence="5">
    <location>
        <begin position="55"/>
        <end position="72"/>
    </location>
</feature>
<organism evidence="7 8">
    <name type="scientific">Verminephrobacter eiseniae (strain EF01-2)</name>
    <dbReference type="NCBI Taxonomy" id="391735"/>
    <lineage>
        <taxon>Bacteria</taxon>
        <taxon>Pseudomonadati</taxon>
        <taxon>Pseudomonadota</taxon>
        <taxon>Betaproteobacteria</taxon>
        <taxon>Burkholderiales</taxon>
        <taxon>Comamonadaceae</taxon>
        <taxon>Verminephrobacter</taxon>
    </lineage>
</organism>
<gene>
    <name evidence="7" type="ordered locus">Veis_2478</name>
</gene>
<feature type="transmembrane region" description="Helical" evidence="5">
    <location>
        <begin position="7"/>
        <end position="25"/>
    </location>
</feature>
<accession>A1WKR6</accession>
<feature type="transmembrane region" description="Helical" evidence="5">
    <location>
        <begin position="218"/>
        <end position="237"/>
    </location>
</feature>
<evidence type="ECO:0000313" key="8">
    <source>
        <dbReference type="Proteomes" id="UP000000374"/>
    </source>
</evidence>
<keyword evidence="8" id="KW-1185">Reference proteome</keyword>
<keyword evidence="2 5" id="KW-0812">Transmembrane</keyword>
<evidence type="ECO:0000256" key="1">
    <source>
        <dbReference type="ARBA" id="ARBA00004141"/>
    </source>
</evidence>
<dbReference type="GeneID" id="76461027"/>
<protein>
    <submittedName>
        <fullName evidence="7">O-antigen polymerase</fullName>
    </submittedName>
</protein>
<dbReference type="EMBL" id="CP000542">
    <property type="protein sequence ID" value="ABM58223.1"/>
    <property type="molecule type" value="Genomic_DNA"/>
</dbReference>
<keyword evidence="4 5" id="KW-0472">Membrane</keyword>
<proteinExistence type="predicted"/>
<feature type="transmembrane region" description="Helical" evidence="5">
    <location>
        <begin position="325"/>
        <end position="347"/>
    </location>
</feature>
<dbReference type="RefSeq" id="WP_011810226.1">
    <property type="nucleotide sequence ID" value="NC_008786.1"/>
</dbReference>
<dbReference type="KEGG" id="vei:Veis_2478"/>
<dbReference type="OrthoDB" id="8576060at2"/>
<comment type="subcellular location">
    <subcellularLocation>
        <location evidence="1">Membrane</location>
        <topology evidence="1">Multi-pass membrane protein</topology>
    </subcellularLocation>
</comment>
<keyword evidence="3 5" id="KW-1133">Transmembrane helix</keyword>
<dbReference type="HOGENOM" id="CLU_049451_0_1_4"/>
<feature type="transmembrane region" description="Helical" evidence="5">
    <location>
        <begin position="173"/>
        <end position="189"/>
    </location>
</feature>
<feature type="transmembrane region" description="Helical" evidence="5">
    <location>
        <begin position="142"/>
        <end position="161"/>
    </location>
</feature>
<dbReference type="PANTHER" id="PTHR37422">
    <property type="entry name" value="TEICHURONIC ACID BIOSYNTHESIS PROTEIN TUAE"/>
    <property type="match status" value="1"/>
</dbReference>
<dbReference type="eggNOG" id="COG3307">
    <property type="taxonomic scope" value="Bacteria"/>
</dbReference>
<dbReference type="AlphaFoldDB" id="A1WKR6"/>
<dbReference type="PANTHER" id="PTHR37422:SF13">
    <property type="entry name" value="LIPOPOLYSACCHARIDE BIOSYNTHESIS PROTEIN PA4999-RELATED"/>
    <property type="match status" value="1"/>
</dbReference>
<dbReference type="STRING" id="391735.Veis_2478"/>
<evidence type="ECO:0000256" key="4">
    <source>
        <dbReference type="ARBA" id="ARBA00023136"/>
    </source>
</evidence>
<dbReference type="Pfam" id="PF04932">
    <property type="entry name" value="Wzy_C"/>
    <property type="match status" value="1"/>
</dbReference>
<dbReference type="Proteomes" id="UP000000374">
    <property type="component" value="Chromosome"/>
</dbReference>
<evidence type="ECO:0000256" key="3">
    <source>
        <dbReference type="ARBA" id="ARBA00022989"/>
    </source>
</evidence>
<dbReference type="GO" id="GO:0016020">
    <property type="term" value="C:membrane"/>
    <property type="evidence" value="ECO:0007669"/>
    <property type="project" value="UniProtKB-SubCell"/>
</dbReference>
<dbReference type="InterPro" id="IPR051533">
    <property type="entry name" value="WaaL-like"/>
</dbReference>
<evidence type="ECO:0000256" key="5">
    <source>
        <dbReference type="SAM" id="Phobius"/>
    </source>
</evidence>